<feature type="transmembrane region" description="Helical" evidence="1">
    <location>
        <begin position="65"/>
        <end position="86"/>
    </location>
</feature>
<dbReference type="Proteomes" id="UP000183967">
    <property type="component" value="Unassembled WGS sequence"/>
</dbReference>
<name>A0A1M5UII3_9FIRM</name>
<keyword evidence="3" id="KW-1185">Reference proteome</keyword>
<keyword evidence="1" id="KW-0812">Transmembrane</keyword>
<dbReference type="InterPro" id="IPR005642">
    <property type="entry name" value="LysO"/>
</dbReference>
<dbReference type="Pfam" id="PF03956">
    <property type="entry name" value="Lys_export"/>
    <property type="match status" value="1"/>
</dbReference>
<evidence type="ECO:0000256" key="1">
    <source>
        <dbReference type="SAM" id="Phobius"/>
    </source>
</evidence>
<dbReference type="RefSeq" id="WP_242945562.1">
    <property type="nucleotide sequence ID" value="NZ_FQXO01000035.1"/>
</dbReference>
<feature type="transmembrane region" description="Helical" evidence="1">
    <location>
        <begin position="6"/>
        <end position="23"/>
    </location>
</feature>
<reference evidence="3" key="1">
    <citation type="submission" date="2016-11" db="EMBL/GenBank/DDBJ databases">
        <authorList>
            <person name="Varghese N."/>
            <person name="Submissions S."/>
        </authorList>
    </citation>
    <scope>NUCLEOTIDE SEQUENCE [LARGE SCALE GENOMIC DNA]</scope>
    <source>
        <strain evidence="3">DSM 13643</strain>
    </source>
</reference>
<organism evidence="2 3">
    <name type="scientific">Caloranaerobacter azorensis DSM 13643</name>
    <dbReference type="NCBI Taxonomy" id="1121264"/>
    <lineage>
        <taxon>Bacteria</taxon>
        <taxon>Bacillati</taxon>
        <taxon>Bacillota</taxon>
        <taxon>Tissierellia</taxon>
        <taxon>Tissierellales</taxon>
        <taxon>Thermohalobacteraceae</taxon>
        <taxon>Caloranaerobacter</taxon>
    </lineage>
</organism>
<keyword evidence="1" id="KW-1133">Transmembrane helix</keyword>
<evidence type="ECO:0008006" key="4">
    <source>
        <dbReference type="Google" id="ProtNLM"/>
    </source>
</evidence>
<gene>
    <name evidence="2" type="ORF">SAMN02745135_01446</name>
</gene>
<evidence type="ECO:0000313" key="2">
    <source>
        <dbReference type="EMBL" id="SHH62825.1"/>
    </source>
</evidence>
<keyword evidence="1" id="KW-0472">Membrane</keyword>
<dbReference type="GO" id="GO:0015661">
    <property type="term" value="F:L-lysine efflux transmembrane transporter activity"/>
    <property type="evidence" value="ECO:0007669"/>
    <property type="project" value="InterPro"/>
</dbReference>
<evidence type="ECO:0000313" key="3">
    <source>
        <dbReference type="Proteomes" id="UP000183967"/>
    </source>
</evidence>
<proteinExistence type="predicted"/>
<protein>
    <recommendedName>
        <fullName evidence="4">Lysine exporter LysO</fullName>
    </recommendedName>
</protein>
<dbReference type="EMBL" id="FQXO01000035">
    <property type="protein sequence ID" value="SHH62825.1"/>
    <property type="molecule type" value="Genomic_DNA"/>
</dbReference>
<dbReference type="AlphaFoldDB" id="A0A1M5UII3"/>
<sequence length="103" mass="11336">MGIRLLLYLAILILGALVGYKQLGSSKVDCNLSKIQSISLLFLLFVMGVKMGLDDRVISSFLELGFQAIIISAFSIFFSVLLVKSVKGYITKDSKKGRQKNDS</sequence>
<accession>A0A1M5UII3</accession>